<dbReference type="EMBL" id="CM009306">
    <property type="protein sequence ID" value="PNS96269.1"/>
    <property type="molecule type" value="Genomic_DNA"/>
</dbReference>
<dbReference type="STRING" id="3694.A0A2K1X684"/>
<gene>
    <name evidence="1" type="ORF">POPTR_017G106600</name>
</gene>
<accession>A0A2K1X684</accession>
<protein>
    <submittedName>
        <fullName evidence="1">Uncharacterized protein</fullName>
    </submittedName>
</protein>
<dbReference type="Proteomes" id="UP000006729">
    <property type="component" value="Chromosome 17"/>
</dbReference>
<dbReference type="InParanoid" id="A0A2K1X684"/>
<keyword evidence="2" id="KW-1185">Reference proteome</keyword>
<dbReference type="AlphaFoldDB" id="A0A2K1X684"/>
<evidence type="ECO:0000313" key="1">
    <source>
        <dbReference type="EMBL" id="PNS96269.1"/>
    </source>
</evidence>
<reference evidence="1 2" key="1">
    <citation type="journal article" date="2006" name="Science">
        <title>The genome of black cottonwood, Populus trichocarpa (Torr. &amp; Gray).</title>
        <authorList>
            <person name="Tuskan G.A."/>
            <person name="Difazio S."/>
            <person name="Jansson S."/>
            <person name="Bohlmann J."/>
            <person name="Grigoriev I."/>
            <person name="Hellsten U."/>
            <person name="Putnam N."/>
            <person name="Ralph S."/>
            <person name="Rombauts S."/>
            <person name="Salamov A."/>
            <person name="Schein J."/>
            <person name="Sterck L."/>
            <person name="Aerts A."/>
            <person name="Bhalerao R.R."/>
            <person name="Bhalerao R.P."/>
            <person name="Blaudez D."/>
            <person name="Boerjan W."/>
            <person name="Brun A."/>
            <person name="Brunner A."/>
            <person name="Busov V."/>
            <person name="Campbell M."/>
            <person name="Carlson J."/>
            <person name="Chalot M."/>
            <person name="Chapman J."/>
            <person name="Chen G.L."/>
            <person name="Cooper D."/>
            <person name="Coutinho P.M."/>
            <person name="Couturier J."/>
            <person name="Covert S."/>
            <person name="Cronk Q."/>
            <person name="Cunningham R."/>
            <person name="Davis J."/>
            <person name="Degroeve S."/>
            <person name="Dejardin A."/>
            <person name="Depamphilis C."/>
            <person name="Detter J."/>
            <person name="Dirks B."/>
            <person name="Dubchak I."/>
            <person name="Duplessis S."/>
            <person name="Ehlting J."/>
            <person name="Ellis B."/>
            <person name="Gendler K."/>
            <person name="Goodstein D."/>
            <person name="Gribskov M."/>
            <person name="Grimwood J."/>
            <person name="Groover A."/>
            <person name="Gunter L."/>
            <person name="Hamberger B."/>
            <person name="Heinze B."/>
            <person name="Helariutta Y."/>
            <person name="Henrissat B."/>
            <person name="Holligan D."/>
            <person name="Holt R."/>
            <person name="Huang W."/>
            <person name="Islam-Faridi N."/>
            <person name="Jones S."/>
            <person name="Jones-Rhoades M."/>
            <person name="Jorgensen R."/>
            <person name="Joshi C."/>
            <person name="Kangasjarvi J."/>
            <person name="Karlsson J."/>
            <person name="Kelleher C."/>
            <person name="Kirkpatrick R."/>
            <person name="Kirst M."/>
            <person name="Kohler A."/>
            <person name="Kalluri U."/>
            <person name="Larimer F."/>
            <person name="Leebens-Mack J."/>
            <person name="Leple J.C."/>
            <person name="Locascio P."/>
            <person name="Lou Y."/>
            <person name="Lucas S."/>
            <person name="Martin F."/>
            <person name="Montanini B."/>
            <person name="Napoli C."/>
            <person name="Nelson D.R."/>
            <person name="Nelson C."/>
            <person name="Nieminen K."/>
            <person name="Nilsson O."/>
            <person name="Pereda V."/>
            <person name="Peter G."/>
            <person name="Philippe R."/>
            <person name="Pilate G."/>
            <person name="Poliakov A."/>
            <person name="Razumovskaya J."/>
            <person name="Richardson P."/>
            <person name="Rinaldi C."/>
            <person name="Ritland K."/>
            <person name="Rouze P."/>
            <person name="Ryaboy D."/>
            <person name="Schmutz J."/>
            <person name="Schrader J."/>
            <person name="Segerman B."/>
            <person name="Shin H."/>
            <person name="Siddiqui A."/>
            <person name="Sterky F."/>
            <person name="Terry A."/>
            <person name="Tsai C.J."/>
            <person name="Uberbacher E."/>
            <person name="Unneberg P."/>
            <person name="Vahala J."/>
            <person name="Wall K."/>
            <person name="Wessler S."/>
            <person name="Yang G."/>
            <person name="Yin T."/>
            <person name="Douglas C."/>
            <person name="Marra M."/>
            <person name="Sandberg G."/>
            <person name="Van de Peer Y."/>
            <person name="Rokhsar D."/>
        </authorList>
    </citation>
    <scope>NUCLEOTIDE SEQUENCE [LARGE SCALE GENOMIC DNA]</scope>
    <source>
        <strain evidence="2">cv. Nisqually</strain>
    </source>
</reference>
<organism evidence="1 2">
    <name type="scientific">Populus trichocarpa</name>
    <name type="common">Western balsam poplar</name>
    <name type="synonym">Populus balsamifera subsp. trichocarpa</name>
    <dbReference type="NCBI Taxonomy" id="3694"/>
    <lineage>
        <taxon>Eukaryota</taxon>
        <taxon>Viridiplantae</taxon>
        <taxon>Streptophyta</taxon>
        <taxon>Embryophyta</taxon>
        <taxon>Tracheophyta</taxon>
        <taxon>Spermatophyta</taxon>
        <taxon>Magnoliopsida</taxon>
        <taxon>eudicotyledons</taxon>
        <taxon>Gunneridae</taxon>
        <taxon>Pentapetalae</taxon>
        <taxon>rosids</taxon>
        <taxon>fabids</taxon>
        <taxon>Malpighiales</taxon>
        <taxon>Salicaceae</taxon>
        <taxon>Saliceae</taxon>
        <taxon>Populus</taxon>
    </lineage>
</organism>
<name>A0A2K1X684_POPTR</name>
<sequence>MKTTEWNKHKRAECKIIVNIKGAKGCREISYDGILDILSGDTPKGIKIQAKHLEALIELHNMTVLHTFARNVQHLMHSVVTN</sequence>
<proteinExistence type="predicted"/>
<evidence type="ECO:0000313" key="2">
    <source>
        <dbReference type="Proteomes" id="UP000006729"/>
    </source>
</evidence>